<dbReference type="AlphaFoldDB" id="A0A081RAK8"/>
<evidence type="ECO:0000259" key="1">
    <source>
        <dbReference type="Pfam" id="PF00535"/>
    </source>
</evidence>
<dbReference type="PATRIC" id="fig|46429.4.peg.3470"/>
<evidence type="ECO:0000313" key="2">
    <source>
        <dbReference type="EMBL" id="KEQ52231.1"/>
    </source>
</evidence>
<name>A0A081RAK8_SPHCR</name>
<keyword evidence="2" id="KW-0808">Transferase</keyword>
<dbReference type="RefSeq" id="WP_037454796.1">
    <property type="nucleotide sequence ID" value="NZ_JFHR01000048.1"/>
</dbReference>
<dbReference type="OrthoDB" id="7248516at2"/>
<comment type="caution">
    <text evidence="2">The sequence shown here is derived from an EMBL/GenBank/DDBJ whole genome shotgun (WGS) entry which is preliminary data.</text>
</comment>
<sequence length="283" mass="30938">MGIAVGIFAHQEERRIGLCLASLPLDRADSVFHVLVNGSTDATAARAREAADGRANVIVHDLAAGGKARTWNHFVHDLLNGDEDAVIFLDGDAEIVTGSIDALTTALAAQPEAHAAAGMPVNGRSVEAYRRSLREERGLFGDLYALSGRFAAAIRARGLRLPEDLIGDDGLVAAWAHTGLGRDADWVRDRVLACEDAGFRCEAVSLLRPSTLRMQYRRMINYSVRFFQNRIISDIMGREGVDGLPARMDALYGEWLPRFSPRALPAGWFDRRALARMRASARA</sequence>
<proteinExistence type="predicted"/>
<dbReference type="InterPro" id="IPR029044">
    <property type="entry name" value="Nucleotide-diphossugar_trans"/>
</dbReference>
<dbReference type="SUPFAM" id="SSF53448">
    <property type="entry name" value="Nucleotide-diphospho-sugar transferases"/>
    <property type="match status" value="1"/>
</dbReference>
<organism evidence="2 3">
    <name type="scientific">Sphingobium chlorophenolicum</name>
    <dbReference type="NCBI Taxonomy" id="46429"/>
    <lineage>
        <taxon>Bacteria</taxon>
        <taxon>Pseudomonadati</taxon>
        <taxon>Pseudomonadota</taxon>
        <taxon>Alphaproteobacteria</taxon>
        <taxon>Sphingomonadales</taxon>
        <taxon>Sphingomonadaceae</taxon>
        <taxon>Sphingobium</taxon>
    </lineage>
</organism>
<dbReference type="Gene3D" id="3.90.550.10">
    <property type="entry name" value="Spore Coat Polysaccharide Biosynthesis Protein SpsA, Chain A"/>
    <property type="match status" value="1"/>
</dbReference>
<dbReference type="InterPro" id="IPR001173">
    <property type="entry name" value="Glyco_trans_2-like"/>
</dbReference>
<accession>A0A081RAK8</accession>
<dbReference type="Proteomes" id="UP000028411">
    <property type="component" value="Unassembled WGS sequence"/>
</dbReference>
<gene>
    <name evidence="2" type="ORF">BV95_03481</name>
</gene>
<dbReference type="EMBL" id="JFHR01000048">
    <property type="protein sequence ID" value="KEQ52231.1"/>
    <property type="molecule type" value="Genomic_DNA"/>
</dbReference>
<dbReference type="eggNOG" id="COG1215">
    <property type="taxonomic scope" value="Bacteria"/>
</dbReference>
<feature type="domain" description="Glycosyltransferase 2-like" evidence="1">
    <location>
        <begin position="5"/>
        <end position="135"/>
    </location>
</feature>
<dbReference type="GO" id="GO:0016740">
    <property type="term" value="F:transferase activity"/>
    <property type="evidence" value="ECO:0007669"/>
    <property type="project" value="UniProtKB-KW"/>
</dbReference>
<reference evidence="2 3" key="1">
    <citation type="submission" date="2014-02" db="EMBL/GenBank/DDBJ databases">
        <title>Whole genome sequence of Sphingobium chlorophenolicum NBRC 16172.</title>
        <authorList>
            <person name="Gan H.M."/>
            <person name="Gan H.Y."/>
            <person name="Chew T.H."/>
            <person name="Savka M.A."/>
        </authorList>
    </citation>
    <scope>NUCLEOTIDE SEQUENCE [LARGE SCALE GENOMIC DNA]</scope>
    <source>
        <strain evidence="2 3">NBRC 16172</strain>
    </source>
</reference>
<evidence type="ECO:0000313" key="3">
    <source>
        <dbReference type="Proteomes" id="UP000028411"/>
    </source>
</evidence>
<protein>
    <submittedName>
        <fullName evidence="2">Family 2 glycosyl transferase</fullName>
    </submittedName>
</protein>
<dbReference type="CDD" id="cd00761">
    <property type="entry name" value="Glyco_tranf_GTA_type"/>
    <property type="match status" value="1"/>
</dbReference>
<dbReference type="Pfam" id="PF00535">
    <property type="entry name" value="Glycos_transf_2"/>
    <property type="match status" value="1"/>
</dbReference>